<comment type="caution">
    <text evidence="2">The sequence shown here is derived from an EMBL/GenBank/DDBJ whole genome shotgun (WGS) entry which is preliminary data.</text>
</comment>
<gene>
    <name evidence="2" type="ORF">N7515_004411</name>
</gene>
<dbReference type="RefSeq" id="XP_056522105.1">
    <property type="nucleotide sequence ID" value="XM_056665155.1"/>
</dbReference>
<dbReference type="AlphaFoldDB" id="A0A9W9H0F7"/>
<dbReference type="OrthoDB" id="3796275at2759"/>
<reference evidence="2" key="1">
    <citation type="submission" date="2022-11" db="EMBL/GenBank/DDBJ databases">
        <authorList>
            <person name="Petersen C."/>
        </authorList>
    </citation>
    <scope>NUCLEOTIDE SEQUENCE</scope>
    <source>
        <strain evidence="2">IBT 22155</strain>
    </source>
</reference>
<name>A0A9W9H0F7_9EURO</name>
<reference evidence="2" key="2">
    <citation type="journal article" date="2023" name="IMA Fungus">
        <title>Comparative genomic study of the Penicillium genus elucidates a diverse pangenome and 15 lateral gene transfer events.</title>
        <authorList>
            <person name="Petersen C."/>
            <person name="Sorensen T."/>
            <person name="Nielsen M.R."/>
            <person name="Sondergaard T.E."/>
            <person name="Sorensen J.L."/>
            <person name="Fitzpatrick D.A."/>
            <person name="Frisvad J.C."/>
            <person name="Nielsen K.L."/>
        </authorList>
    </citation>
    <scope>NUCLEOTIDE SEQUENCE</scope>
    <source>
        <strain evidence="2">IBT 22155</strain>
    </source>
</reference>
<protein>
    <submittedName>
        <fullName evidence="2">Uncharacterized protein</fullName>
    </submittedName>
</protein>
<keyword evidence="3" id="KW-1185">Reference proteome</keyword>
<feature type="region of interest" description="Disordered" evidence="1">
    <location>
        <begin position="26"/>
        <end position="68"/>
    </location>
</feature>
<dbReference type="GeneID" id="81404325"/>
<feature type="compositionally biased region" description="Basic residues" evidence="1">
    <location>
        <begin position="36"/>
        <end position="53"/>
    </location>
</feature>
<evidence type="ECO:0000313" key="3">
    <source>
        <dbReference type="Proteomes" id="UP001149079"/>
    </source>
</evidence>
<sequence length="184" mass="20655">MLVEGAAADKWRKDLINYSLHRSITNNRFPSQNLKPPKRQRRKARSARPHVRRPGSSGRKGNRGSGFKQSQFKKDVNQYYSTVEIRKPFGVTDGLQRVNEETVNASLRWSKFVTDHELASRDIHYEKVLLGDEHGLQGRFQQLVGQTIGAALDAQDIGISFGDFNKGSGVAYDKVPDCALIATN</sequence>
<evidence type="ECO:0000313" key="2">
    <source>
        <dbReference type="EMBL" id="KAJ5135133.1"/>
    </source>
</evidence>
<proteinExistence type="predicted"/>
<evidence type="ECO:0000256" key="1">
    <source>
        <dbReference type="SAM" id="MobiDB-lite"/>
    </source>
</evidence>
<accession>A0A9W9H0F7</accession>
<organism evidence="2 3">
    <name type="scientific">Penicillium bovifimosum</name>
    <dbReference type="NCBI Taxonomy" id="126998"/>
    <lineage>
        <taxon>Eukaryota</taxon>
        <taxon>Fungi</taxon>
        <taxon>Dikarya</taxon>
        <taxon>Ascomycota</taxon>
        <taxon>Pezizomycotina</taxon>
        <taxon>Eurotiomycetes</taxon>
        <taxon>Eurotiomycetidae</taxon>
        <taxon>Eurotiales</taxon>
        <taxon>Aspergillaceae</taxon>
        <taxon>Penicillium</taxon>
    </lineage>
</organism>
<dbReference type="Proteomes" id="UP001149079">
    <property type="component" value="Unassembled WGS sequence"/>
</dbReference>
<dbReference type="EMBL" id="JAPQKL010000004">
    <property type="protein sequence ID" value="KAJ5135133.1"/>
    <property type="molecule type" value="Genomic_DNA"/>
</dbReference>